<dbReference type="Proteomes" id="UP000038045">
    <property type="component" value="Unplaced"/>
</dbReference>
<feature type="compositionally biased region" description="Polar residues" evidence="1">
    <location>
        <begin position="439"/>
        <end position="454"/>
    </location>
</feature>
<keyword evidence="2" id="KW-1185">Reference proteome</keyword>
<feature type="region of interest" description="Disordered" evidence="1">
    <location>
        <begin position="533"/>
        <end position="564"/>
    </location>
</feature>
<feature type="compositionally biased region" description="Low complexity" evidence="1">
    <location>
        <begin position="534"/>
        <end position="543"/>
    </location>
</feature>
<dbReference type="STRING" id="131310.A0A0N4ZK72"/>
<reference evidence="3" key="1">
    <citation type="submission" date="2017-02" db="UniProtKB">
        <authorList>
            <consortium name="WormBaseParasite"/>
        </authorList>
    </citation>
    <scope>IDENTIFICATION</scope>
</reference>
<accession>A0A0N4ZK72</accession>
<evidence type="ECO:0000313" key="3">
    <source>
        <dbReference type="WBParaSite" id="PTRK_0000850400.1"/>
    </source>
</evidence>
<evidence type="ECO:0000313" key="2">
    <source>
        <dbReference type="Proteomes" id="UP000038045"/>
    </source>
</evidence>
<feature type="region of interest" description="Disordered" evidence="1">
    <location>
        <begin position="426"/>
        <end position="462"/>
    </location>
</feature>
<protein>
    <submittedName>
        <fullName evidence="3">SH3 domain-containing protein</fullName>
    </submittedName>
</protein>
<proteinExistence type="predicted"/>
<dbReference type="AlphaFoldDB" id="A0A0N4ZK72"/>
<evidence type="ECO:0000256" key="1">
    <source>
        <dbReference type="SAM" id="MobiDB-lite"/>
    </source>
</evidence>
<sequence length="585" mass="66715">MQMLLKNDSILKDMDNQGTLELEIDDNDIENLDDDNLQISDSIAVIGCAKKLYNAMMKKREKVNFDRFLNNTSDMYKEVIDVEKCIIKVQAKVREKIARKEVERMRTLEDKMLGLNINSEEESKEKEEEFLNFFNTRSDVVVDEIKLHEDLIETLNLLRDVHYGIHTIPVIKAKDIDLTTIMTTCHLQSERGQEEMATMKNLYQNSKSTPSSCLNASFQIKFPQWSEEECGRSIENETIARNDKYSIPYSGNSLLSRRKSKAFTFSNTPPENCSDTCIPPPTLRSTSSLPPSTPTDNMSISATARFKKRMGEPKHVRGRWNCHDYYYNTEQLPSGGIPKNKDIVRLRTNTISSNRDYQPSKINIKNHEFINNYTKGEDLLGTSPSNSSSAYISIPSTHSQKYSASVSPCMSHISLSSYDKTVNSYSMDMSDESDDENSTPLSDSFSYSPPTTRSRYTKHKTVYSSTRRNNVITPIIKTDNQGNETYSECISGITNYSSHSPSIMTPGDLSNQFKFEKALKNTPMSEKSFKMLVNNNNNNNNGNSSDTLTNEESFDRNCNPKSPSIVKDKKKYIENNRPSRRYVFP</sequence>
<dbReference type="WBParaSite" id="PTRK_0000850400.1">
    <property type="protein sequence ID" value="PTRK_0000850400.1"/>
    <property type="gene ID" value="PTRK_0000850400"/>
</dbReference>
<name>A0A0N4ZK72_PARTI</name>
<dbReference type="PROSITE" id="PS50096">
    <property type="entry name" value="IQ"/>
    <property type="match status" value="1"/>
</dbReference>
<organism evidence="2 3">
    <name type="scientific">Parastrongyloides trichosuri</name>
    <name type="common">Possum-specific nematode worm</name>
    <dbReference type="NCBI Taxonomy" id="131310"/>
    <lineage>
        <taxon>Eukaryota</taxon>
        <taxon>Metazoa</taxon>
        <taxon>Ecdysozoa</taxon>
        <taxon>Nematoda</taxon>
        <taxon>Chromadorea</taxon>
        <taxon>Rhabditida</taxon>
        <taxon>Tylenchina</taxon>
        <taxon>Panagrolaimomorpha</taxon>
        <taxon>Strongyloidoidea</taxon>
        <taxon>Strongyloididae</taxon>
        <taxon>Parastrongyloides</taxon>
    </lineage>
</organism>